<reference evidence="2" key="1">
    <citation type="journal article" date="2011" name="PLoS ONE">
        <title>Genome of a low-salinity ammonia-oxidizing archaeon determined by single-cell and metagenomic analysis.</title>
        <authorList>
            <person name="Blainey P.C."/>
            <person name="Mosier A.C."/>
            <person name="Potanina A."/>
            <person name="Francis C.A."/>
            <person name="Quake S.R."/>
        </authorList>
    </citation>
    <scope>NUCLEOTIDE SEQUENCE [LARGE SCALE GENOMIC DNA]</scope>
    <source>
        <strain evidence="2">SFB1</strain>
    </source>
</reference>
<organism evidence="2">
    <name type="scientific">Candidatus Nitrosarchaeum limnium SFB1</name>
    <dbReference type="NCBI Taxonomy" id="886738"/>
    <lineage>
        <taxon>Archaea</taxon>
        <taxon>Nitrososphaerota</taxon>
        <taxon>Nitrososphaeria</taxon>
        <taxon>Nitrosopumilales</taxon>
        <taxon>Nitrosopumilaceae</taxon>
        <taxon>Nitrosarchaeum</taxon>
    </lineage>
</organism>
<evidence type="ECO:0000256" key="1">
    <source>
        <dbReference type="SAM" id="Phobius"/>
    </source>
</evidence>
<protein>
    <submittedName>
        <fullName evidence="2">Uncharacterized protein</fullName>
    </submittedName>
</protein>
<feature type="transmembrane region" description="Helical" evidence="1">
    <location>
        <begin position="40"/>
        <end position="64"/>
    </location>
</feature>
<accession>F3KJN9</accession>
<dbReference type="HOGENOM" id="CLU_2645698_0_0_2"/>
<gene>
    <name evidence="2" type="ORF">Nlim_0697</name>
</gene>
<dbReference type="EMBL" id="AEGP01000029">
    <property type="protein sequence ID" value="EGG42516.1"/>
    <property type="molecule type" value="Genomic_DNA"/>
</dbReference>
<evidence type="ECO:0000313" key="2">
    <source>
        <dbReference type="EMBL" id="EGG42516.1"/>
    </source>
</evidence>
<keyword evidence="1" id="KW-0472">Membrane</keyword>
<sequence length="76" mass="9014">MEAHESQNGIIPCFHHKRRLLLYVCRNSRNPNPYKPCLKLFLISVFFIKISYFCTYPPLIRVLFTKQGKLRANIDT</sequence>
<comment type="caution">
    <text evidence="2">The sequence shown here is derived from an EMBL/GenBank/DDBJ whole genome shotgun (WGS) entry which is preliminary data.</text>
</comment>
<dbReference type="Proteomes" id="UP000004348">
    <property type="component" value="Chromosome"/>
</dbReference>
<name>F3KJN9_9ARCH</name>
<keyword evidence="1" id="KW-1133">Transmembrane helix</keyword>
<keyword evidence="1" id="KW-0812">Transmembrane</keyword>
<proteinExistence type="predicted"/>
<dbReference type="AlphaFoldDB" id="F3KJN9"/>